<evidence type="ECO:0000313" key="3">
    <source>
        <dbReference type="Proteomes" id="UP000199695"/>
    </source>
</evidence>
<name>A0A1H8AKZ0_9BACL</name>
<protein>
    <submittedName>
        <fullName evidence="2">Uncharacterized protein</fullName>
    </submittedName>
</protein>
<dbReference type="AlphaFoldDB" id="A0A1H8AKZ0"/>
<organism evidence="2 3">
    <name type="scientific">Lihuaxuella thermophila</name>
    <dbReference type="NCBI Taxonomy" id="1173111"/>
    <lineage>
        <taxon>Bacteria</taxon>
        <taxon>Bacillati</taxon>
        <taxon>Bacillota</taxon>
        <taxon>Bacilli</taxon>
        <taxon>Bacillales</taxon>
        <taxon>Thermoactinomycetaceae</taxon>
        <taxon>Lihuaxuella</taxon>
    </lineage>
</organism>
<gene>
    <name evidence="2" type="ORF">SAMN05444955_101219</name>
</gene>
<dbReference type="RefSeq" id="WP_089964515.1">
    <property type="nucleotide sequence ID" value="NZ_FOCQ01000001.1"/>
</dbReference>
<reference evidence="2 3" key="1">
    <citation type="submission" date="2016-10" db="EMBL/GenBank/DDBJ databases">
        <authorList>
            <person name="de Groot N.N."/>
        </authorList>
    </citation>
    <scope>NUCLEOTIDE SEQUENCE [LARGE SCALE GENOMIC DNA]</scope>
    <source>
        <strain evidence="2 3">DSM 46701</strain>
    </source>
</reference>
<accession>A0A1H8AKZ0</accession>
<evidence type="ECO:0000313" key="2">
    <source>
        <dbReference type="EMBL" id="SEM71425.1"/>
    </source>
</evidence>
<dbReference type="STRING" id="1173111.SAMN05444955_101219"/>
<dbReference type="Proteomes" id="UP000199695">
    <property type="component" value="Unassembled WGS sequence"/>
</dbReference>
<feature type="region of interest" description="Disordered" evidence="1">
    <location>
        <begin position="84"/>
        <end position="116"/>
    </location>
</feature>
<sequence length="116" mass="13365">MQPYAAHYPAWGGYYPMYPAPVTGYGAYSPMVSGCCSETYQRPYFPPHPWRVASYPGVPWMMPQTYPYGAFMPASMPMMPPKTPSYQKEETYKPVWDSPESPQSPWMHAFHQQPEN</sequence>
<proteinExistence type="predicted"/>
<dbReference type="EMBL" id="FOCQ01000001">
    <property type="protein sequence ID" value="SEM71425.1"/>
    <property type="molecule type" value="Genomic_DNA"/>
</dbReference>
<evidence type="ECO:0000256" key="1">
    <source>
        <dbReference type="SAM" id="MobiDB-lite"/>
    </source>
</evidence>
<dbReference type="OrthoDB" id="2989714at2"/>
<keyword evidence="3" id="KW-1185">Reference proteome</keyword>